<keyword evidence="10" id="KW-0067">ATP-binding</keyword>
<dbReference type="InterPro" id="IPR003439">
    <property type="entry name" value="ABC_transporter-like_ATP-bd"/>
</dbReference>
<dbReference type="Proteomes" id="UP000475117">
    <property type="component" value="Chromosome"/>
</dbReference>
<keyword evidence="11" id="KW-0267">Excision nuclease</keyword>
<dbReference type="GO" id="GO:0006289">
    <property type="term" value="P:nucleotide-excision repair"/>
    <property type="evidence" value="ECO:0007669"/>
    <property type="project" value="InterPro"/>
</dbReference>
<evidence type="ECO:0000256" key="8">
    <source>
        <dbReference type="ARBA" id="ARBA00022771"/>
    </source>
</evidence>
<dbReference type="PANTHER" id="PTHR43152">
    <property type="entry name" value="UVRABC SYSTEM PROTEIN A"/>
    <property type="match status" value="1"/>
</dbReference>
<dbReference type="InterPro" id="IPR003593">
    <property type="entry name" value="AAA+_ATPase"/>
</dbReference>
<dbReference type="Pfam" id="PF00005">
    <property type="entry name" value="ABC_tran"/>
    <property type="match status" value="1"/>
</dbReference>
<dbReference type="GO" id="GO:0008270">
    <property type="term" value="F:zinc ion binding"/>
    <property type="evidence" value="ECO:0007669"/>
    <property type="project" value="UniProtKB-KW"/>
</dbReference>
<dbReference type="Gene3D" id="3.40.50.300">
    <property type="entry name" value="P-loop containing nucleotide triphosphate hydrolases"/>
    <property type="match status" value="3"/>
</dbReference>
<evidence type="ECO:0000256" key="6">
    <source>
        <dbReference type="ARBA" id="ARBA00022763"/>
    </source>
</evidence>
<keyword evidence="8" id="KW-0863">Zinc-finger</keyword>
<comment type="subcellular location">
    <subcellularLocation>
        <location evidence="1">Cytoplasm</location>
    </subcellularLocation>
</comment>
<keyword evidence="13" id="KW-0234">DNA repair</keyword>
<dbReference type="NCBIfam" id="NF001503">
    <property type="entry name" value="PRK00349.1"/>
    <property type="match status" value="1"/>
</dbReference>
<accession>A0A6B3LCR1</accession>
<organism evidence="18 19">
    <name type="scientific">Sulfuriroseicoccus oceanibius</name>
    <dbReference type="NCBI Taxonomy" id="2707525"/>
    <lineage>
        <taxon>Bacteria</taxon>
        <taxon>Pseudomonadati</taxon>
        <taxon>Verrucomicrobiota</taxon>
        <taxon>Verrucomicrobiia</taxon>
        <taxon>Verrucomicrobiales</taxon>
        <taxon>Verrucomicrobiaceae</taxon>
        <taxon>Sulfuriroseicoccus</taxon>
    </lineage>
</organism>
<evidence type="ECO:0000256" key="3">
    <source>
        <dbReference type="ARBA" id="ARBA00022723"/>
    </source>
</evidence>
<dbReference type="InterPro" id="IPR017871">
    <property type="entry name" value="ABC_transporter-like_CS"/>
</dbReference>
<keyword evidence="3" id="KW-0479">Metal-binding</keyword>
<keyword evidence="12" id="KW-0238">DNA-binding</keyword>
<dbReference type="Gene3D" id="1.20.1580.10">
    <property type="entry name" value="ABC transporter ATPase like domain"/>
    <property type="match status" value="3"/>
</dbReference>
<dbReference type="PROSITE" id="PS00211">
    <property type="entry name" value="ABC_TRANSPORTER_1"/>
    <property type="match status" value="1"/>
</dbReference>
<evidence type="ECO:0000256" key="16">
    <source>
        <dbReference type="ARBA" id="ARBA00042156"/>
    </source>
</evidence>
<keyword evidence="4" id="KW-0677">Repeat</keyword>
<dbReference type="GO" id="GO:0016887">
    <property type="term" value="F:ATP hydrolysis activity"/>
    <property type="evidence" value="ECO:0007669"/>
    <property type="project" value="InterPro"/>
</dbReference>
<dbReference type="GO" id="GO:0004518">
    <property type="term" value="F:nuclease activity"/>
    <property type="evidence" value="ECO:0007669"/>
    <property type="project" value="UniProtKB-KW"/>
</dbReference>
<comment type="similarity">
    <text evidence="14">Belongs to the ABC transporter superfamily. UvrA family.</text>
</comment>
<keyword evidence="2" id="KW-0963">Cytoplasm</keyword>
<protein>
    <recommendedName>
        <fullName evidence="15">UvrABC system protein A</fullName>
    </recommendedName>
    <alternativeName>
        <fullName evidence="16">Excinuclease ABC subunit A</fullName>
    </alternativeName>
</protein>
<dbReference type="PANTHER" id="PTHR43152:SF3">
    <property type="entry name" value="UVRABC SYSTEM PROTEIN A"/>
    <property type="match status" value="1"/>
</dbReference>
<keyword evidence="7" id="KW-0228">DNA excision</keyword>
<keyword evidence="19" id="KW-1185">Reference proteome</keyword>
<name>A0A6B3LCR1_9BACT</name>
<dbReference type="SUPFAM" id="SSF52540">
    <property type="entry name" value="P-loop containing nucleoside triphosphate hydrolases"/>
    <property type="match status" value="2"/>
</dbReference>
<evidence type="ECO:0000256" key="4">
    <source>
        <dbReference type="ARBA" id="ARBA00022737"/>
    </source>
</evidence>
<proteinExistence type="inferred from homology"/>
<gene>
    <name evidence="18" type="primary">uvrA</name>
    <name evidence="18" type="ORF">G3M56_008975</name>
</gene>
<evidence type="ECO:0000256" key="13">
    <source>
        <dbReference type="ARBA" id="ARBA00023204"/>
    </source>
</evidence>
<dbReference type="NCBIfam" id="TIGR00630">
    <property type="entry name" value="uvra"/>
    <property type="match status" value="1"/>
</dbReference>
<evidence type="ECO:0000256" key="7">
    <source>
        <dbReference type="ARBA" id="ARBA00022769"/>
    </source>
</evidence>
<evidence type="ECO:0000256" key="5">
    <source>
        <dbReference type="ARBA" id="ARBA00022741"/>
    </source>
</evidence>
<keyword evidence="9" id="KW-0862">Zinc</keyword>
<evidence type="ECO:0000256" key="12">
    <source>
        <dbReference type="ARBA" id="ARBA00023125"/>
    </source>
</evidence>
<dbReference type="PROSITE" id="PS50893">
    <property type="entry name" value="ABC_TRANSPORTER_2"/>
    <property type="match status" value="1"/>
</dbReference>
<dbReference type="Gene3D" id="1.10.8.280">
    <property type="entry name" value="ABC transporter ATPase domain-like"/>
    <property type="match status" value="1"/>
</dbReference>
<evidence type="ECO:0000256" key="10">
    <source>
        <dbReference type="ARBA" id="ARBA00022840"/>
    </source>
</evidence>
<evidence type="ECO:0000256" key="14">
    <source>
        <dbReference type="ARBA" id="ARBA00038000"/>
    </source>
</evidence>
<evidence type="ECO:0000259" key="17">
    <source>
        <dbReference type="PROSITE" id="PS50893"/>
    </source>
</evidence>
<dbReference type="Pfam" id="PF17760">
    <property type="entry name" value="UvrA_inter"/>
    <property type="match status" value="1"/>
</dbReference>
<keyword evidence="5" id="KW-0547">Nucleotide-binding</keyword>
<evidence type="ECO:0000256" key="11">
    <source>
        <dbReference type="ARBA" id="ARBA00022881"/>
    </source>
</evidence>
<evidence type="ECO:0000313" key="19">
    <source>
        <dbReference type="Proteomes" id="UP000475117"/>
    </source>
</evidence>
<dbReference type="GO" id="GO:0005524">
    <property type="term" value="F:ATP binding"/>
    <property type="evidence" value="ECO:0007669"/>
    <property type="project" value="UniProtKB-KW"/>
</dbReference>
<sequence length="967" mass="105463">MPPSAPSFPSASDRLVIVGAKTHNLRGIDVDLPKHRMVVITGVSGSGKSSLAFDTLFAEGQRRYVESLSTYARQFLDRMEKPDVERIDGLTPAIAIEQRSAAPNPRSTISTITEIHDHLRVLYAAIGIPHDPKTGRPLEKLSPGEITERLMAEPERTKVVLLAPVDLAGEPVPADLSASELARARIESLRRQGFVRARINGQLIELDGPEVEGVTKIESLDIVVDRLVIRDGAQSRLADSVETACARARFRISALVMTPEDDDFREVFFPLSFTNPETGFSLIELSPRLFSFNSPQGACPACHGVGSVPRPSDELLLPDRRLSLAEGAVKCWWRDKAPKSVALWKRQLSAVAEHHGVADDLPLNRAPAEFFHTLFHGTSDSISGIDGVFDGLLAQLQRLRDGAKSEAARRRFEKFFARSECPSCHGARLRPHLLAVKLPGEADSLGIHEWCALSVDAAHEWMQQMPVSERQSLAVQPIIDELRNRLSFLKEVGLGYLTLDRQTSSLSGGEYQRVRLATQLGSRLSGVTYVLDEPSIGLHPADNARLIQAIHRLRDLGNTVVVVEHDADTILAADHLVEIGPGAGHQGGELLVSGSLAELLRTKPDASVTLPYLVGARSVGARLARRPVSIDEQGLDWLELSGCRGQNLQDVDLRLPVGRMTGIAGASGSGKSTLINHTLKPLLTRLLNRSRETGLPYQSIRGEEVFERCISIDQSPIGSSPRSNPATYVGAFDEIRKVFAQLPDSRMRGYSAARFSFNRPGGRCEVCQGNGALKIDMHFLPDTFVPCEACDGKRYNRETLEVRFKGQSIADVLAMTVEDAARFFGKISKVTRMLESMRQVGLGYLVLGQPGNTLSGGEAQRLKLATELARKSHGKTIYLLDEPTTGLHFSDIDRLLEQLARLRDAGNTVVVIEHHPDVLRATDWLIELGPGGGVHGGQIVAEGTPEQIADAGKSPTAPYLLSAGPRS</sequence>
<evidence type="ECO:0000256" key="2">
    <source>
        <dbReference type="ARBA" id="ARBA00022490"/>
    </source>
</evidence>
<evidence type="ECO:0000256" key="9">
    <source>
        <dbReference type="ARBA" id="ARBA00022833"/>
    </source>
</evidence>
<dbReference type="GO" id="GO:0009380">
    <property type="term" value="C:excinuclease repair complex"/>
    <property type="evidence" value="ECO:0007669"/>
    <property type="project" value="InterPro"/>
</dbReference>
<evidence type="ECO:0000313" key="18">
    <source>
        <dbReference type="EMBL" id="QQL44026.1"/>
    </source>
</evidence>
<dbReference type="SMART" id="SM00382">
    <property type="entry name" value="AAA"/>
    <property type="match status" value="2"/>
</dbReference>
<dbReference type="InterPro" id="IPR041102">
    <property type="entry name" value="UvrA_inter"/>
</dbReference>
<feature type="domain" description="ABC transporter" evidence="17">
    <location>
        <begin position="630"/>
        <end position="961"/>
    </location>
</feature>
<dbReference type="InterPro" id="IPR041552">
    <property type="entry name" value="UvrA_DNA-bd"/>
</dbReference>
<dbReference type="GO" id="GO:0003677">
    <property type="term" value="F:DNA binding"/>
    <property type="evidence" value="ECO:0007669"/>
    <property type="project" value="UniProtKB-KW"/>
</dbReference>
<dbReference type="GO" id="GO:0005737">
    <property type="term" value="C:cytoplasm"/>
    <property type="evidence" value="ECO:0007669"/>
    <property type="project" value="UniProtKB-SubCell"/>
</dbReference>
<dbReference type="RefSeq" id="WP_164363390.1">
    <property type="nucleotide sequence ID" value="NZ_CP066776.1"/>
</dbReference>
<dbReference type="InterPro" id="IPR004602">
    <property type="entry name" value="UvrA"/>
</dbReference>
<dbReference type="InterPro" id="IPR027417">
    <property type="entry name" value="P-loop_NTPase"/>
</dbReference>
<dbReference type="Gene3D" id="3.30.190.20">
    <property type="match status" value="1"/>
</dbReference>
<evidence type="ECO:0000256" key="1">
    <source>
        <dbReference type="ARBA" id="ARBA00004496"/>
    </source>
</evidence>
<keyword evidence="18" id="KW-0378">Hydrolase</keyword>
<keyword evidence="6" id="KW-0227">DNA damage</keyword>
<reference evidence="18 19" key="1">
    <citation type="submission" date="2020-12" db="EMBL/GenBank/DDBJ databases">
        <title>Sulforoseuscoccus oceanibium gen. nov., sp. nov., a representative of the phylum Verrucomicrobia with special cytoplasmic membrane, and proposal of Sulforoseuscoccusaceae fam. nov.</title>
        <authorList>
            <person name="Xi F."/>
        </authorList>
    </citation>
    <scope>NUCLEOTIDE SEQUENCE [LARGE SCALE GENOMIC DNA]</scope>
    <source>
        <strain evidence="18 19">T37</strain>
    </source>
</reference>
<dbReference type="EMBL" id="CP066776">
    <property type="protein sequence ID" value="QQL44026.1"/>
    <property type="molecule type" value="Genomic_DNA"/>
</dbReference>
<dbReference type="AlphaFoldDB" id="A0A6B3LCR1"/>
<dbReference type="KEGG" id="soa:G3M56_008975"/>
<evidence type="ECO:0000256" key="15">
    <source>
        <dbReference type="ARBA" id="ARBA00039316"/>
    </source>
</evidence>
<dbReference type="Pfam" id="PF17755">
    <property type="entry name" value="UvrA_DNA-bind"/>
    <property type="match status" value="1"/>
</dbReference>